<keyword evidence="1" id="KW-0479">Metal-binding</keyword>
<feature type="region of interest" description="Disordered" evidence="2">
    <location>
        <begin position="214"/>
        <end position="244"/>
    </location>
</feature>
<dbReference type="Proteomes" id="UP000436088">
    <property type="component" value="Unassembled WGS sequence"/>
</dbReference>
<feature type="compositionally biased region" description="Polar residues" evidence="2">
    <location>
        <begin position="303"/>
        <end position="312"/>
    </location>
</feature>
<reference evidence="4" key="1">
    <citation type="submission" date="2019-09" db="EMBL/GenBank/DDBJ databases">
        <title>Draft genome information of white flower Hibiscus syriacus.</title>
        <authorList>
            <person name="Kim Y.-M."/>
        </authorList>
    </citation>
    <scope>NUCLEOTIDE SEQUENCE [LARGE SCALE GENOMIC DNA]</scope>
    <source>
        <strain evidence="4">YM2019G1</strain>
    </source>
</reference>
<evidence type="ECO:0000313" key="5">
    <source>
        <dbReference type="Proteomes" id="UP000436088"/>
    </source>
</evidence>
<feature type="region of interest" description="Disordered" evidence="2">
    <location>
        <begin position="303"/>
        <end position="346"/>
    </location>
</feature>
<dbReference type="Pfam" id="PF08284">
    <property type="entry name" value="RVP_2"/>
    <property type="match status" value="1"/>
</dbReference>
<dbReference type="CDD" id="cd00303">
    <property type="entry name" value="retropepsin_like"/>
    <property type="match status" value="1"/>
</dbReference>
<dbReference type="SMART" id="SM00343">
    <property type="entry name" value="ZnF_C2HC"/>
    <property type="match status" value="1"/>
</dbReference>
<evidence type="ECO:0000313" key="4">
    <source>
        <dbReference type="EMBL" id="KAE8668859.1"/>
    </source>
</evidence>
<keyword evidence="1" id="KW-0862">Zinc</keyword>
<dbReference type="Pfam" id="PF00098">
    <property type="entry name" value="zf-CCHC"/>
    <property type="match status" value="1"/>
</dbReference>
<gene>
    <name evidence="4" type="ORF">F3Y22_tig00112285pilonHSYRG00559</name>
</gene>
<keyword evidence="1" id="KW-0863">Zinc-finger</keyword>
<accession>A0A6A2Y6Z0</accession>
<evidence type="ECO:0000259" key="3">
    <source>
        <dbReference type="PROSITE" id="PS50158"/>
    </source>
</evidence>
<dbReference type="Gene3D" id="4.10.60.10">
    <property type="entry name" value="Zinc finger, CCHC-type"/>
    <property type="match status" value="1"/>
</dbReference>
<dbReference type="Gene3D" id="2.40.70.10">
    <property type="entry name" value="Acid Proteases"/>
    <property type="match status" value="1"/>
</dbReference>
<feature type="domain" description="CCHC-type" evidence="3">
    <location>
        <begin position="283"/>
        <end position="298"/>
    </location>
</feature>
<organism evidence="4 5">
    <name type="scientific">Hibiscus syriacus</name>
    <name type="common">Rose of Sharon</name>
    <dbReference type="NCBI Taxonomy" id="106335"/>
    <lineage>
        <taxon>Eukaryota</taxon>
        <taxon>Viridiplantae</taxon>
        <taxon>Streptophyta</taxon>
        <taxon>Embryophyta</taxon>
        <taxon>Tracheophyta</taxon>
        <taxon>Spermatophyta</taxon>
        <taxon>Magnoliopsida</taxon>
        <taxon>eudicotyledons</taxon>
        <taxon>Gunneridae</taxon>
        <taxon>Pentapetalae</taxon>
        <taxon>rosids</taxon>
        <taxon>malvids</taxon>
        <taxon>Malvales</taxon>
        <taxon>Malvaceae</taxon>
        <taxon>Malvoideae</taxon>
        <taxon>Hibiscus</taxon>
    </lineage>
</organism>
<dbReference type="PANTHER" id="PTHR15503:SF45">
    <property type="entry name" value="RNA-DIRECTED DNA POLYMERASE HOMOLOG"/>
    <property type="match status" value="1"/>
</dbReference>
<dbReference type="GO" id="GO:0008270">
    <property type="term" value="F:zinc ion binding"/>
    <property type="evidence" value="ECO:0007669"/>
    <property type="project" value="UniProtKB-KW"/>
</dbReference>
<feature type="region of interest" description="Disordered" evidence="2">
    <location>
        <begin position="1"/>
        <end position="25"/>
    </location>
</feature>
<name>A0A6A2Y6Z0_HIBSY</name>
<sequence>MSTIFHKAKDEEVESPALAGTKDVDTKEPLLQAPVGVAEPGQEALIQSMIGMIRRFIPQIVPAPSLLEVIRRNGAEDFKGRNDDDDPFTHENWLDDIQKDVVTYGVQPSELTWDFFLAEFRKEYLGERFLEERTEFLYLEQNDLTVREYEYHFVRLSRHVKELVPTEVDMCIKFEHGLRFEIRRYLAAARIQEFSTLVDRAIAVEDVIIEEQRTRDSQGPIYPTPTHTQRHEQRQNSGSTSRFGRQSALVANARGSLRRPFLSVCEHRGKRHFGECWSLTGACYRCGSNDHFIRDCPEMMTTAETQRSTPTAQKGRRFGRKGDAGNSQKAVTENLARPDSRSPAGANMARPGLMVGTFSLFNFVAHGSIVSGSTHSFISTSLIKKEDLSGELTKHNAPLNDLFGNSLKVNKIWRGCPLKVQGLEFPAHLMEHPFLDDFDLILGMDWLSMNHAVIDFGLGRITIRGPDNEEVTIGGERSGSPSNVYFD</sequence>
<dbReference type="SUPFAM" id="SSF50630">
    <property type="entry name" value="Acid proteases"/>
    <property type="match status" value="1"/>
</dbReference>
<dbReference type="Pfam" id="PF03732">
    <property type="entry name" value="Retrotrans_gag"/>
    <property type="match status" value="1"/>
</dbReference>
<keyword evidence="5" id="KW-1185">Reference proteome</keyword>
<dbReference type="InterPro" id="IPR021109">
    <property type="entry name" value="Peptidase_aspartic_dom_sf"/>
</dbReference>
<evidence type="ECO:0000256" key="1">
    <source>
        <dbReference type="PROSITE-ProRule" id="PRU00047"/>
    </source>
</evidence>
<dbReference type="GO" id="GO:0003676">
    <property type="term" value="F:nucleic acid binding"/>
    <property type="evidence" value="ECO:0007669"/>
    <property type="project" value="InterPro"/>
</dbReference>
<dbReference type="EMBL" id="VEPZ02001542">
    <property type="protein sequence ID" value="KAE8668859.1"/>
    <property type="molecule type" value="Genomic_DNA"/>
</dbReference>
<proteinExistence type="predicted"/>
<dbReference type="InterPro" id="IPR005162">
    <property type="entry name" value="Retrotrans_gag_dom"/>
</dbReference>
<protein>
    <recommendedName>
        <fullName evidence="3">CCHC-type domain-containing protein</fullName>
    </recommendedName>
</protein>
<dbReference type="InterPro" id="IPR032567">
    <property type="entry name" value="RTL1-rel"/>
</dbReference>
<dbReference type="AlphaFoldDB" id="A0A6A2Y6Z0"/>
<dbReference type="PROSITE" id="PS50158">
    <property type="entry name" value="ZF_CCHC"/>
    <property type="match status" value="1"/>
</dbReference>
<feature type="compositionally biased region" description="Polar residues" evidence="2">
    <location>
        <begin position="235"/>
        <end position="244"/>
    </location>
</feature>
<dbReference type="PANTHER" id="PTHR15503">
    <property type="entry name" value="LDOC1 RELATED"/>
    <property type="match status" value="1"/>
</dbReference>
<dbReference type="InterPro" id="IPR001878">
    <property type="entry name" value="Znf_CCHC"/>
</dbReference>
<evidence type="ECO:0000256" key="2">
    <source>
        <dbReference type="SAM" id="MobiDB-lite"/>
    </source>
</evidence>
<comment type="caution">
    <text evidence="4">The sequence shown here is derived from an EMBL/GenBank/DDBJ whole genome shotgun (WGS) entry which is preliminary data.</text>
</comment>